<gene>
    <name evidence="4" type="ORF">OBBRIDRAFT_767468</name>
</gene>
<evidence type="ECO:0000256" key="3">
    <source>
        <dbReference type="ARBA" id="ARBA00022927"/>
    </source>
</evidence>
<dbReference type="AlphaFoldDB" id="A0A8E2DTQ7"/>
<keyword evidence="3" id="KW-0653">Protein transport</keyword>
<keyword evidence="2" id="KW-0813">Transport</keyword>
<dbReference type="EMBL" id="KV722335">
    <property type="protein sequence ID" value="OCH95625.1"/>
    <property type="molecule type" value="Genomic_DNA"/>
</dbReference>
<evidence type="ECO:0000256" key="2">
    <source>
        <dbReference type="ARBA" id="ARBA00022448"/>
    </source>
</evidence>
<name>A0A8E2DTQ7_9APHY</name>
<sequence length="177" mass="19392">MSATRELFGGAITATLPTKLIDASDLRQVPDTQEVFLYPDSGVSIIVEVLQSVELTNPLDVARFHFDSLAHDNDAEKRVVEEANIIPNGTDHETPKPVVLSGIQSVRKFNKATLDEVHILLAVYRLDDHNIDLVMSMNIPTKTEDGNAVSETEQSASKDAFNTAAQSLRIVDFGLFA</sequence>
<proteinExistence type="inferred from homology"/>
<dbReference type="GO" id="GO:0005634">
    <property type="term" value="C:nucleus"/>
    <property type="evidence" value="ECO:0007669"/>
    <property type="project" value="TreeGrafter"/>
</dbReference>
<dbReference type="SUPFAM" id="SSF55724">
    <property type="entry name" value="Mog1p/PsbP-like"/>
    <property type="match status" value="1"/>
</dbReference>
<accession>A0A8E2DTQ7</accession>
<protein>
    <submittedName>
        <fullName evidence="4">Mog1p/PsbP-like protein</fullName>
    </submittedName>
</protein>
<dbReference type="PANTHER" id="PTHR15837:SF0">
    <property type="entry name" value="RAN GUANINE NUCLEOTIDE RELEASE FACTOR"/>
    <property type="match status" value="1"/>
</dbReference>
<dbReference type="OrthoDB" id="10255285at2759"/>
<organism evidence="4 5">
    <name type="scientific">Obba rivulosa</name>
    <dbReference type="NCBI Taxonomy" id="1052685"/>
    <lineage>
        <taxon>Eukaryota</taxon>
        <taxon>Fungi</taxon>
        <taxon>Dikarya</taxon>
        <taxon>Basidiomycota</taxon>
        <taxon>Agaricomycotina</taxon>
        <taxon>Agaricomycetes</taxon>
        <taxon>Polyporales</taxon>
        <taxon>Gelatoporiaceae</taxon>
        <taxon>Obba</taxon>
    </lineage>
</organism>
<dbReference type="Pfam" id="PF04603">
    <property type="entry name" value="Mog1"/>
    <property type="match status" value="1"/>
</dbReference>
<dbReference type="Proteomes" id="UP000250043">
    <property type="component" value="Unassembled WGS sequence"/>
</dbReference>
<dbReference type="GO" id="GO:0006606">
    <property type="term" value="P:protein import into nucleus"/>
    <property type="evidence" value="ECO:0007669"/>
    <property type="project" value="TreeGrafter"/>
</dbReference>
<reference evidence="4 5" key="1">
    <citation type="submission" date="2016-07" db="EMBL/GenBank/DDBJ databases">
        <title>Draft genome of the white-rot fungus Obba rivulosa 3A-2.</title>
        <authorList>
            <consortium name="DOE Joint Genome Institute"/>
            <person name="Miettinen O."/>
            <person name="Riley R."/>
            <person name="Acob R."/>
            <person name="Barry K."/>
            <person name="Cullen D."/>
            <person name="De Vries R."/>
            <person name="Hainaut M."/>
            <person name="Hatakka A."/>
            <person name="Henrissat B."/>
            <person name="Hilden K."/>
            <person name="Kuo R."/>
            <person name="Labutti K."/>
            <person name="Lipzen A."/>
            <person name="Makela M.R."/>
            <person name="Sandor L."/>
            <person name="Spatafora J.W."/>
            <person name="Grigoriev I.V."/>
            <person name="Hibbett D.S."/>
        </authorList>
    </citation>
    <scope>NUCLEOTIDE SEQUENCE [LARGE SCALE GENOMIC DNA]</scope>
    <source>
        <strain evidence="4 5">3A-2</strain>
    </source>
</reference>
<comment type="similarity">
    <text evidence="1">Belongs to the MOG1 family.</text>
</comment>
<evidence type="ECO:0000313" key="4">
    <source>
        <dbReference type="EMBL" id="OCH95625.1"/>
    </source>
</evidence>
<dbReference type="InterPro" id="IPR007681">
    <property type="entry name" value="Mog1"/>
</dbReference>
<dbReference type="GO" id="GO:0031267">
    <property type="term" value="F:small GTPase binding"/>
    <property type="evidence" value="ECO:0007669"/>
    <property type="project" value="TreeGrafter"/>
</dbReference>
<dbReference type="GO" id="GO:0005085">
    <property type="term" value="F:guanyl-nucleotide exchange factor activity"/>
    <property type="evidence" value="ECO:0007669"/>
    <property type="project" value="TreeGrafter"/>
</dbReference>
<dbReference type="Gene3D" id="3.40.1000.10">
    <property type="entry name" value="Mog1/PsbP, alpha/beta/alpha sandwich"/>
    <property type="match status" value="1"/>
</dbReference>
<evidence type="ECO:0000313" key="5">
    <source>
        <dbReference type="Proteomes" id="UP000250043"/>
    </source>
</evidence>
<evidence type="ECO:0000256" key="1">
    <source>
        <dbReference type="ARBA" id="ARBA00010307"/>
    </source>
</evidence>
<dbReference type="PANTHER" id="PTHR15837">
    <property type="entry name" value="RAN GUANINE NUCLEOTIDE RELEASE FACTOR"/>
    <property type="match status" value="1"/>
</dbReference>
<keyword evidence="5" id="KW-1185">Reference proteome</keyword>
<dbReference type="InterPro" id="IPR016123">
    <property type="entry name" value="Mog1/PsbP_a/b/a-sand"/>
</dbReference>